<gene>
    <name evidence="2" type="ORF">H1P_810020</name>
</gene>
<feature type="domain" description="Nif11" evidence="1">
    <location>
        <begin position="1"/>
        <end position="48"/>
    </location>
</feature>
<evidence type="ECO:0000313" key="2">
    <source>
        <dbReference type="EMBL" id="VEP18558.1"/>
    </source>
</evidence>
<dbReference type="Pfam" id="PF07862">
    <property type="entry name" value="Nif11"/>
    <property type="match status" value="1"/>
</dbReference>
<proteinExistence type="predicted"/>
<dbReference type="OrthoDB" id="468284at2"/>
<organism evidence="2 3">
    <name type="scientific">Hyella patelloides LEGE 07179</name>
    <dbReference type="NCBI Taxonomy" id="945734"/>
    <lineage>
        <taxon>Bacteria</taxon>
        <taxon>Bacillati</taxon>
        <taxon>Cyanobacteriota</taxon>
        <taxon>Cyanophyceae</taxon>
        <taxon>Pleurocapsales</taxon>
        <taxon>Hyellaceae</taxon>
        <taxon>Hyella</taxon>
    </lineage>
</organism>
<accession>A0A563W4E8</accession>
<dbReference type="InterPro" id="IPR022516">
    <property type="entry name" value="CHP03798_Ocin"/>
</dbReference>
<name>A0A563W4E8_9CYAN</name>
<dbReference type="AlphaFoldDB" id="A0A563W4E8"/>
<evidence type="ECO:0000259" key="1">
    <source>
        <dbReference type="Pfam" id="PF07862"/>
    </source>
</evidence>
<dbReference type="RefSeq" id="WP_144867904.1">
    <property type="nucleotide sequence ID" value="NZ_LR213839.1"/>
</dbReference>
<reference evidence="2 3" key="1">
    <citation type="submission" date="2019-01" db="EMBL/GenBank/DDBJ databases">
        <authorList>
            <person name="Brito A."/>
        </authorList>
    </citation>
    <scope>NUCLEOTIDE SEQUENCE [LARGE SCALE GENOMIC DNA]</scope>
    <source>
        <strain evidence="2">1</strain>
    </source>
</reference>
<dbReference type="Proteomes" id="UP000320055">
    <property type="component" value="Unassembled WGS sequence"/>
</dbReference>
<keyword evidence="3" id="KW-1185">Reference proteome</keyword>
<dbReference type="InterPro" id="IPR012903">
    <property type="entry name" value="Nif11"/>
</dbReference>
<sequence length="100" mass="11339">MSQEHVKAFYERLSQDEVFKAQIEKAKTKQECSQIVREAGYIFTQEEWEAFTAQLLDSSAEFNSGQLGEAELEAAVGGFLKEKLIGDPIPMYGISPIEFW</sequence>
<evidence type="ECO:0000313" key="3">
    <source>
        <dbReference type="Proteomes" id="UP000320055"/>
    </source>
</evidence>
<dbReference type="EMBL" id="CAACVJ010000689">
    <property type="protein sequence ID" value="VEP18558.1"/>
    <property type="molecule type" value="Genomic_DNA"/>
</dbReference>
<dbReference type="NCBIfam" id="TIGR03798">
    <property type="entry name" value="leader_Nif11"/>
    <property type="match status" value="1"/>
</dbReference>
<protein>
    <submittedName>
        <fullName evidence="2">Nitrogen fixation protein</fullName>
    </submittedName>
</protein>